<dbReference type="PANTHER" id="PTHR43649:SF33">
    <property type="entry name" value="POLYGALACTURONAN_RHAMNOGALACTURONAN-BINDING PROTEIN YTCQ"/>
    <property type="match status" value="1"/>
</dbReference>
<evidence type="ECO:0000256" key="4">
    <source>
        <dbReference type="ARBA" id="ARBA00023139"/>
    </source>
</evidence>
<dbReference type="Proteomes" id="UP000298358">
    <property type="component" value="Unassembled WGS sequence"/>
</dbReference>
<evidence type="ECO:0000256" key="1">
    <source>
        <dbReference type="ARBA" id="ARBA00022475"/>
    </source>
</evidence>
<evidence type="ECO:0000313" key="7">
    <source>
        <dbReference type="EMBL" id="TFU34365.1"/>
    </source>
</evidence>
<accession>A0A4Y9G079</accession>
<keyword evidence="4" id="KW-0564">Palmitate</keyword>
<dbReference type="PANTHER" id="PTHR43649">
    <property type="entry name" value="ARABINOSE-BINDING PROTEIN-RELATED"/>
    <property type="match status" value="1"/>
</dbReference>
<proteinExistence type="predicted"/>
<dbReference type="CDD" id="cd13583">
    <property type="entry name" value="PBP2_AlgQ_like_4"/>
    <property type="match status" value="1"/>
</dbReference>
<keyword evidence="5" id="KW-0449">Lipoprotein</keyword>
<comment type="caution">
    <text evidence="7">The sequence shown here is derived from an EMBL/GenBank/DDBJ whole genome shotgun (WGS) entry which is preliminary data.</text>
</comment>
<name>A0A4Y9G079_9MICO</name>
<evidence type="ECO:0000256" key="3">
    <source>
        <dbReference type="ARBA" id="ARBA00023136"/>
    </source>
</evidence>
<dbReference type="Gene3D" id="3.40.190.10">
    <property type="entry name" value="Periplasmic binding protein-like II"/>
    <property type="match status" value="2"/>
</dbReference>
<dbReference type="RefSeq" id="WP_135112481.1">
    <property type="nucleotide sequence ID" value="NZ_JADGLL010000002.1"/>
</dbReference>
<feature type="signal peptide" evidence="6">
    <location>
        <begin position="1"/>
        <end position="30"/>
    </location>
</feature>
<keyword evidence="2 6" id="KW-0732">Signal</keyword>
<organism evidence="7 8">
    <name type="scientific">Microbacterium paludicola</name>
    <dbReference type="NCBI Taxonomy" id="300019"/>
    <lineage>
        <taxon>Bacteria</taxon>
        <taxon>Bacillati</taxon>
        <taxon>Actinomycetota</taxon>
        <taxon>Actinomycetes</taxon>
        <taxon>Micrococcales</taxon>
        <taxon>Microbacteriaceae</taxon>
        <taxon>Microbacterium</taxon>
    </lineage>
</organism>
<dbReference type="Pfam" id="PF13416">
    <property type="entry name" value="SBP_bac_8"/>
    <property type="match status" value="1"/>
</dbReference>
<dbReference type="InterPro" id="IPR006059">
    <property type="entry name" value="SBP"/>
</dbReference>
<reference evidence="7 8" key="1">
    <citation type="submission" date="2019-03" db="EMBL/GenBank/DDBJ databases">
        <title>Diversity of the mouse oral microbiome.</title>
        <authorList>
            <person name="Joseph S."/>
            <person name="Aduse-Opoku J."/>
            <person name="Curtis M."/>
            <person name="Wade W."/>
            <person name="Hashim A."/>
        </authorList>
    </citation>
    <scope>NUCLEOTIDE SEQUENCE [LARGE SCALE GENOMIC DNA]</scope>
    <source>
        <strain evidence="7 8">P1012</strain>
    </source>
</reference>
<keyword evidence="3" id="KW-0472">Membrane</keyword>
<dbReference type="SUPFAM" id="SSF53850">
    <property type="entry name" value="Periplasmic binding protein-like II"/>
    <property type="match status" value="1"/>
</dbReference>
<evidence type="ECO:0000256" key="5">
    <source>
        <dbReference type="ARBA" id="ARBA00023288"/>
    </source>
</evidence>
<keyword evidence="8" id="KW-1185">Reference proteome</keyword>
<dbReference type="OrthoDB" id="9787283at2"/>
<evidence type="ECO:0000256" key="6">
    <source>
        <dbReference type="SAM" id="SignalP"/>
    </source>
</evidence>
<sequence length="557" mass="61012">MKRELTARPARRFARAATALAVAGTLFAVAGCTAGGSSEEPAGSENDAGSMSGYGVDKTFTASEPLTFSMLWTDWPETPIKDSWEVFDEIAERTNVSLELTNIPFSDALEKRSLLISAGDAPQIIPLVYTGEERQFAATGAVVALSDYEDHMPHFQKYVDEWDLRDMIDNLRQADGKYYMMPGLQEVSVPTFTLVVRTDIIEEVGAEVPETWDDLRTVLEKIKAKYPDSTPLADGFEGQSMLNYAAHAFGTVAGWGFGNGTFFNEEKGEFEYAATNEGYKEMVEYFHGLVEDGLLDTESFTAAVEGSSTVLEKFAAGQVFAASGANGTVQEFNAALEAAGAEGYEVVQIAPPGGPAGQIVEPRNFWNGFMLTAEAEESPNFIALLQFLDWLYYSPEARDLLRWGVEGETYTKGADGSYQLNPEYSLDAFNINPDAPTDIQKDLGYSNDPLSGSTESRALKESYNVPAFVDYIDSVLTNRTPRDPFPPAPLDEAELEQASLLSTPLKDTVDTNTLKFILGERPLSEWDAFVSELEGQNLQGYLDLINGAHERYAAENG</sequence>
<protein>
    <submittedName>
        <fullName evidence="7">Extracellular solute-binding protein</fullName>
    </submittedName>
</protein>
<dbReference type="AlphaFoldDB" id="A0A4Y9G079"/>
<feature type="chain" id="PRO_5021212620" evidence="6">
    <location>
        <begin position="31"/>
        <end position="557"/>
    </location>
</feature>
<dbReference type="PROSITE" id="PS51257">
    <property type="entry name" value="PROKAR_LIPOPROTEIN"/>
    <property type="match status" value="1"/>
</dbReference>
<gene>
    <name evidence="7" type="ORF">E4U02_01570</name>
</gene>
<evidence type="ECO:0000313" key="8">
    <source>
        <dbReference type="Proteomes" id="UP000298358"/>
    </source>
</evidence>
<dbReference type="InterPro" id="IPR050490">
    <property type="entry name" value="Bact_solute-bd_prot1"/>
</dbReference>
<evidence type="ECO:0000256" key="2">
    <source>
        <dbReference type="ARBA" id="ARBA00022729"/>
    </source>
</evidence>
<dbReference type="EMBL" id="SPQB01000002">
    <property type="protein sequence ID" value="TFU34365.1"/>
    <property type="molecule type" value="Genomic_DNA"/>
</dbReference>
<keyword evidence="1" id="KW-1003">Cell membrane</keyword>